<dbReference type="PROSITE" id="PS50918">
    <property type="entry name" value="WWE"/>
    <property type="match status" value="1"/>
</dbReference>
<comment type="subcellular location">
    <subcellularLocation>
        <location evidence="1">Nucleus</location>
    </subcellularLocation>
</comment>
<evidence type="ECO:0000259" key="6">
    <source>
        <dbReference type="PROSITE" id="PS51059"/>
    </source>
</evidence>
<dbReference type="GO" id="GO:0005634">
    <property type="term" value="C:nucleus"/>
    <property type="evidence" value="ECO:0007669"/>
    <property type="project" value="UniProtKB-SubCell"/>
</dbReference>
<dbReference type="PANTHER" id="PTHR32263:SF41">
    <property type="entry name" value="INACTIVE POLY [ADP-RIBOSE] POLYMERASE RCD1-LIKE ISOFORM X1"/>
    <property type="match status" value="1"/>
</dbReference>
<comment type="caution">
    <text evidence="8">The sequence shown here is derived from an EMBL/GenBank/DDBJ whole genome shotgun (WGS) entry which is preliminary data.</text>
</comment>
<dbReference type="Pfam" id="PF12174">
    <property type="entry name" value="RST"/>
    <property type="match status" value="1"/>
</dbReference>
<evidence type="ECO:0000256" key="1">
    <source>
        <dbReference type="ARBA" id="ARBA00004123"/>
    </source>
</evidence>
<dbReference type="InterPro" id="IPR037197">
    <property type="entry name" value="WWE_dom_sf"/>
</dbReference>
<evidence type="ECO:0000256" key="2">
    <source>
        <dbReference type="ARBA" id="ARBA00022473"/>
    </source>
</evidence>
<proteinExistence type="predicted"/>
<keyword evidence="4" id="KW-0539">Nucleus</keyword>
<keyword evidence="3" id="KW-0346">Stress response</keyword>
<dbReference type="InterPro" id="IPR022003">
    <property type="entry name" value="RST"/>
</dbReference>
<dbReference type="PANTHER" id="PTHR32263">
    <property type="entry name" value="INACTIVE POLY [ADP-RIBOSE] POLYMERASE SRO4-RELATED"/>
    <property type="match status" value="1"/>
</dbReference>
<keyword evidence="9" id="KW-1185">Reference proteome</keyword>
<sequence length="578" mass="64770">MELKFAKVSDSGLHDAVDLKRKRSAQCETYNTGTRITLPLRATSSSSMHKSGKRKKLDGCKRSYSSGGFPSGKRLLKYYSNFKKTALPHRVMYYHDGEWNDFPQDIVSFLKNDLLGKKTAVEVDVEGNKVLLDFLHMTQLDLNTGMHKPIAWIDVSGNCFFPEIIGDYDEANESDCEYDEDGAFEPLGFNDINLHLEVDISGLDAFMLKESSGESNAVFNKVQAHEDSAGKNCEYEVNESCAKGPKVEIDSKYGRSPRMEHNIDIVHRNLDFDIAKELFFKGITSSAQAKIVEILSCSSNAMEARYELFQKQVEITKRYRGDANVQYAWLPCSKGTVLSILNYGVGYYGPSKVEPFHGLGLHLIPANGSEIRANYFDVDENDTRHMVLCRVIMGNMELVCRGSNQFYPSTEDFDSGVDNLQNPKHYVVWNMNANSHIYPEYVISFKLASVVEGLMRKESGIDVSGVTATSEGRQVQGSRGHQILAQTSQAAPVMMKSSPSRGPNSPSMPFSVLFAAISNKIPSNKMNLVNTYNELFRTKRINRDEFVQKLRVIVGDDLLRSVITSLGTKESPITSKRF</sequence>
<reference evidence="8 9" key="1">
    <citation type="submission" date="2024-12" db="EMBL/GenBank/DDBJ databases">
        <title>The unique morphological basis and parallel evolutionary history of personate flowers in Penstemon.</title>
        <authorList>
            <person name="Depatie T.H."/>
            <person name="Wessinger C.A."/>
        </authorList>
    </citation>
    <scope>NUCLEOTIDE SEQUENCE [LARGE SCALE GENOMIC DNA]</scope>
    <source>
        <strain evidence="8">WTNN_2</strain>
        <tissue evidence="8">Leaf</tissue>
    </source>
</reference>
<dbReference type="SUPFAM" id="SSF117839">
    <property type="entry name" value="WWE domain"/>
    <property type="match status" value="1"/>
</dbReference>
<dbReference type="PROSITE" id="PS51879">
    <property type="entry name" value="RST"/>
    <property type="match status" value="1"/>
</dbReference>
<dbReference type="SUPFAM" id="SSF56399">
    <property type="entry name" value="ADP-ribosylation"/>
    <property type="match status" value="1"/>
</dbReference>
<evidence type="ECO:0000256" key="4">
    <source>
        <dbReference type="ARBA" id="ARBA00023242"/>
    </source>
</evidence>
<dbReference type="Proteomes" id="UP001634393">
    <property type="component" value="Unassembled WGS sequence"/>
</dbReference>
<gene>
    <name evidence="8" type="ORF">ACJIZ3_003812</name>
</gene>
<evidence type="ECO:0000259" key="5">
    <source>
        <dbReference type="PROSITE" id="PS50918"/>
    </source>
</evidence>
<dbReference type="InterPro" id="IPR044964">
    <property type="entry name" value="RCD1/SRO1-5"/>
</dbReference>
<evidence type="ECO:0000259" key="7">
    <source>
        <dbReference type="PROSITE" id="PS51879"/>
    </source>
</evidence>
<dbReference type="InterPro" id="IPR057823">
    <property type="entry name" value="WWE_RCD1"/>
</dbReference>
<evidence type="ECO:0000313" key="9">
    <source>
        <dbReference type="Proteomes" id="UP001634393"/>
    </source>
</evidence>
<dbReference type="InterPro" id="IPR012317">
    <property type="entry name" value="Poly(ADP-ribose)pol_cat_dom"/>
</dbReference>
<accession>A0ABD3S0C0</accession>
<organism evidence="8 9">
    <name type="scientific">Penstemon smallii</name>
    <dbReference type="NCBI Taxonomy" id="265156"/>
    <lineage>
        <taxon>Eukaryota</taxon>
        <taxon>Viridiplantae</taxon>
        <taxon>Streptophyta</taxon>
        <taxon>Embryophyta</taxon>
        <taxon>Tracheophyta</taxon>
        <taxon>Spermatophyta</taxon>
        <taxon>Magnoliopsida</taxon>
        <taxon>eudicotyledons</taxon>
        <taxon>Gunneridae</taxon>
        <taxon>Pentapetalae</taxon>
        <taxon>asterids</taxon>
        <taxon>lamiids</taxon>
        <taxon>Lamiales</taxon>
        <taxon>Plantaginaceae</taxon>
        <taxon>Cheloneae</taxon>
        <taxon>Penstemon</taxon>
    </lineage>
</organism>
<dbReference type="InterPro" id="IPR004170">
    <property type="entry name" value="WWE_dom"/>
</dbReference>
<dbReference type="Pfam" id="PF23467">
    <property type="entry name" value="WWE_5"/>
    <property type="match status" value="1"/>
</dbReference>
<evidence type="ECO:0000313" key="8">
    <source>
        <dbReference type="EMBL" id="KAL3817907.1"/>
    </source>
</evidence>
<evidence type="ECO:0000256" key="3">
    <source>
        <dbReference type="ARBA" id="ARBA00023016"/>
    </source>
</evidence>
<dbReference type="EMBL" id="JBJXBP010000007">
    <property type="protein sequence ID" value="KAL3817907.1"/>
    <property type="molecule type" value="Genomic_DNA"/>
</dbReference>
<feature type="domain" description="WWE" evidence="5">
    <location>
        <begin position="77"/>
        <end position="152"/>
    </location>
</feature>
<feature type="domain" description="RST" evidence="7">
    <location>
        <begin position="501"/>
        <end position="572"/>
    </location>
</feature>
<protein>
    <submittedName>
        <fullName evidence="8">Uncharacterized protein</fullName>
    </submittedName>
</protein>
<feature type="domain" description="PARP catalytic" evidence="6">
    <location>
        <begin position="247"/>
        <end position="466"/>
    </location>
</feature>
<dbReference type="PROSITE" id="PS51059">
    <property type="entry name" value="PARP_CATALYTIC"/>
    <property type="match status" value="1"/>
</dbReference>
<keyword evidence="2" id="KW-0217">Developmental protein</keyword>
<dbReference type="Gene3D" id="3.90.228.10">
    <property type="match status" value="1"/>
</dbReference>
<name>A0ABD3S0C0_9LAMI</name>
<dbReference type="AlphaFoldDB" id="A0ABD3S0C0"/>